<proteinExistence type="predicted"/>
<reference evidence="2" key="1">
    <citation type="submission" date="2021-02" db="EMBL/GenBank/DDBJ databases">
        <authorList>
            <person name="Nowell W R."/>
        </authorList>
    </citation>
    <scope>NUCLEOTIDE SEQUENCE</scope>
</reference>
<protein>
    <submittedName>
        <fullName evidence="2">Uncharacterized protein</fullName>
    </submittedName>
</protein>
<feature type="region of interest" description="Disordered" evidence="1">
    <location>
        <begin position="98"/>
        <end position="126"/>
    </location>
</feature>
<dbReference type="EMBL" id="CAJOBJ010277311">
    <property type="protein sequence ID" value="CAF5139408.1"/>
    <property type="molecule type" value="Genomic_DNA"/>
</dbReference>
<dbReference type="AlphaFoldDB" id="A0A8S3FUB4"/>
<name>A0A8S3FUB4_9BILA</name>
<sequence>SPSARRRRHQMASEESRNLNYLLRSVNDMRTKTPDLTKRFRKKRSNKVDEYYTTMHNISNAQSSGSNKSINEPYVAIQKTDLNTSHANFTKVNTYMKSEETGNPGITAPSDQHHEERNSADSRSGVRVRRVSKMLSVDENINNENIEAGKTDQQRVRSVSISSLNTNPVNVTRLRRKSSTGIVNTKSFQNHSNLKNHAVSENLRISADNLINANSASMCPLPRTRVNSVKIVKMKKSLGKVQPVNNDPSLNLLPTDNPIRSSNGVTITKVSRVKTTATTDI</sequence>
<feature type="compositionally biased region" description="Basic and acidic residues" evidence="1">
    <location>
        <begin position="111"/>
        <end position="120"/>
    </location>
</feature>
<gene>
    <name evidence="2" type="ORF">GIL414_LOCUS64411</name>
</gene>
<evidence type="ECO:0000313" key="3">
    <source>
        <dbReference type="Proteomes" id="UP000681720"/>
    </source>
</evidence>
<comment type="caution">
    <text evidence="2">The sequence shown here is derived from an EMBL/GenBank/DDBJ whole genome shotgun (WGS) entry which is preliminary data.</text>
</comment>
<feature type="non-terminal residue" evidence="2">
    <location>
        <position position="1"/>
    </location>
</feature>
<organism evidence="2 3">
    <name type="scientific">Rotaria magnacalcarata</name>
    <dbReference type="NCBI Taxonomy" id="392030"/>
    <lineage>
        <taxon>Eukaryota</taxon>
        <taxon>Metazoa</taxon>
        <taxon>Spiralia</taxon>
        <taxon>Gnathifera</taxon>
        <taxon>Rotifera</taxon>
        <taxon>Eurotatoria</taxon>
        <taxon>Bdelloidea</taxon>
        <taxon>Philodinida</taxon>
        <taxon>Philodinidae</taxon>
        <taxon>Rotaria</taxon>
    </lineage>
</organism>
<evidence type="ECO:0000313" key="2">
    <source>
        <dbReference type="EMBL" id="CAF5139408.1"/>
    </source>
</evidence>
<evidence type="ECO:0000256" key="1">
    <source>
        <dbReference type="SAM" id="MobiDB-lite"/>
    </source>
</evidence>
<dbReference type="Proteomes" id="UP000681720">
    <property type="component" value="Unassembled WGS sequence"/>
</dbReference>
<accession>A0A8S3FUB4</accession>